<dbReference type="InterPro" id="IPR011006">
    <property type="entry name" value="CheY-like_superfamily"/>
</dbReference>
<dbReference type="PANTHER" id="PTHR43547">
    <property type="entry name" value="TWO-COMPONENT HISTIDINE KINASE"/>
    <property type="match status" value="1"/>
</dbReference>
<sequence length="388" mass="42273">MNHEPQKNGGDTELRANVSLILVIEDDPTQRLLSSSVLRSAGYEVAEAEDGLAGLEMARQSRPALIVCDVMMPGLNGYELVAALKREVALSTIPVIMLTAMTERSHVRTGMTAGADDYLSKPFRAAELRRAVQALLAKREAHRAQYGRDFEKKMSTALQAQKDALSLRYEMRLVQELNERWYEQDGTNLEVRYDHATVLLVDLFSGINHRFPQAQRFSATRRVYQAASDTLYLFGARRLVPSGNDLLAIFPDQGDPSAAKTGLLAVRAALGLQKIVKAAFQSMAPAPVLGDVVSPPVTIALYCGTVTLIHIKDPLHGGEGLTFASGEAVDVAQALGSHARSRGWQISCAQEVTTGFSDWVVAGDTALISHGDRLDLVPVVEIHSLEQE</sequence>
<evidence type="ECO:0000256" key="1">
    <source>
        <dbReference type="ARBA" id="ARBA00022553"/>
    </source>
</evidence>
<dbReference type="Pfam" id="PF00072">
    <property type="entry name" value="Response_reg"/>
    <property type="match status" value="1"/>
</dbReference>
<evidence type="ECO:0000313" key="4">
    <source>
        <dbReference type="EMBL" id="GGB06456.1"/>
    </source>
</evidence>
<evidence type="ECO:0000259" key="3">
    <source>
        <dbReference type="PROSITE" id="PS50110"/>
    </source>
</evidence>
<reference evidence="4" key="1">
    <citation type="journal article" date="2014" name="Int. J. Syst. Evol. Microbiol.">
        <title>Complete genome sequence of Corynebacterium casei LMG S-19264T (=DSM 44701T), isolated from a smear-ripened cheese.</title>
        <authorList>
            <consortium name="US DOE Joint Genome Institute (JGI-PGF)"/>
            <person name="Walter F."/>
            <person name="Albersmeier A."/>
            <person name="Kalinowski J."/>
            <person name="Ruckert C."/>
        </authorList>
    </citation>
    <scope>NUCLEOTIDE SEQUENCE</scope>
    <source>
        <strain evidence="4">CGMCC 1.15322</strain>
    </source>
</reference>
<accession>A0A916WKG6</accession>
<dbReference type="CDD" id="cd17574">
    <property type="entry name" value="REC_OmpR"/>
    <property type="match status" value="1"/>
</dbReference>
<feature type="domain" description="Response regulatory" evidence="3">
    <location>
        <begin position="20"/>
        <end position="136"/>
    </location>
</feature>
<comment type="caution">
    <text evidence="4">The sequence shown here is derived from an EMBL/GenBank/DDBJ whole genome shotgun (WGS) entry which is preliminary data.</text>
</comment>
<name>A0A916WKG6_9BURK</name>
<dbReference type="PROSITE" id="PS50110">
    <property type="entry name" value="RESPONSE_REGULATORY"/>
    <property type="match status" value="1"/>
</dbReference>
<dbReference type="EMBL" id="BMIG01000011">
    <property type="protein sequence ID" value="GGB06456.1"/>
    <property type="molecule type" value="Genomic_DNA"/>
</dbReference>
<dbReference type="RefSeq" id="WP_188709240.1">
    <property type="nucleotide sequence ID" value="NZ_BMIG01000011.1"/>
</dbReference>
<keyword evidence="5" id="KW-1185">Reference proteome</keyword>
<dbReference type="Gene3D" id="3.40.50.2300">
    <property type="match status" value="1"/>
</dbReference>
<dbReference type="AlphaFoldDB" id="A0A916WKG6"/>
<gene>
    <name evidence="4" type="ORF">GCM10011496_29180</name>
</gene>
<dbReference type="GO" id="GO:0000155">
    <property type="term" value="F:phosphorelay sensor kinase activity"/>
    <property type="evidence" value="ECO:0007669"/>
    <property type="project" value="TreeGrafter"/>
</dbReference>
<dbReference type="SUPFAM" id="SSF52172">
    <property type="entry name" value="CheY-like"/>
    <property type="match status" value="1"/>
</dbReference>
<organism evidence="4 5">
    <name type="scientific">Polaromonas eurypsychrophila</name>
    <dbReference type="NCBI Taxonomy" id="1614635"/>
    <lineage>
        <taxon>Bacteria</taxon>
        <taxon>Pseudomonadati</taxon>
        <taxon>Pseudomonadota</taxon>
        <taxon>Betaproteobacteria</taxon>
        <taxon>Burkholderiales</taxon>
        <taxon>Comamonadaceae</taxon>
        <taxon>Polaromonas</taxon>
    </lineage>
</organism>
<evidence type="ECO:0000313" key="5">
    <source>
        <dbReference type="Proteomes" id="UP000620596"/>
    </source>
</evidence>
<dbReference type="Gene3D" id="3.30.70.1230">
    <property type="entry name" value="Nucleotide cyclase"/>
    <property type="match status" value="1"/>
</dbReference>
<protein>
    <recommendedName>
        <fullName evidence="3">Response regulatory domain-containing protein</fullName>
    </recommendedName>
</protein>
<dbReference type="PANTHER" id="PTHR43547:SF2">
    <property type="entry name" value="HYBRID SIGNAL TRANSDUCTION HISTIDINE KINASE C"/>
    <property type="match status" value="1"/>
</dbReference>
<keyword evidence="1 2" id="KW-0597">Phosphoprotein</keyword>
<reference evidence="4" key="2">
    <citation type="submission" date="2020-09" db="EMBL/GenBank/DDBJ databases">
        <authorList>
            <person name="Sun Q."/>
            <person name="Zhou Y."/>
        </authorList>
    </citation>
    <scope>NUCLEOTIDE SEQUENCE</scope>
    <source>
        <strain evidence="4">CGMCC 1.15322</strain>
    </source>
</reference>
<dbReference type="SMART" id="SM00448">
    <property type="entry name" value="REC"/>
    <property type="match status" value="1"/>
</dbReference>
<dbReference type="Proteomes" id="UP000620596">
    <property type="component" value="Unassembled WGS sequence"/>
</dbReference>
<feature type="modified residue" description="4-aspartylphosphate" evidence="2">
    <location>
        <position position="69"/>
    </location>
</feature>
<dbReference type="InterPro" id="IPR001789">
    <property type="entry name" value="Sig_transdc_resp-reg_receiver"/>
</dbReference>
<dbReference type="InterPro" id="IPR029787">
    <property type="entry name" value="Nucleotide_cyclase"/>
</dbReference>
<proteinExistence type="predicted"/>
<evidence type="ECO:0000256" key="2">
    <source>
        <dbReference type="PROSITE-ProRule" id="PRU00169"/>
    </source>
</evidence>